<name>A0A8X6WZ13_9ARAC</name>
<proteinExistence type="predicted"/>
<evidence type="ECO:0000313" key="1">
    <source>
        <dbReference type="EMBL" id="GFY43987.1"/>
    </source>
</evidence>
<gene>
    <name evidence="1" type="ORF">TNIN_489961</name>
</gene>
<organism evidence="1 2">
    <name type="scientific">Trichonephila inaurata madagascariensis</name>
    <dbReference type="NCBI Taxonomy" id="2747483"/>
    <lineage>
        <taxon>Eukaryota</taxon>
        <taxon>Metazoa</taxon>
        <taxon>Ecdysozoa</taxon>
        <taxon>Arthropoda</taxon>
        <taxon>Chelicerata</taxon>
        <taxon>Arachnida</taxon>
        <taxon>Araneae</taxon>
        <taxon>Araneomorphae</taxon>
        <taxon>Entelegynae</taxon>
        <taxon>Araneoidea</taxon>
        <taxon>Nephilidae</taxon>
        <taxon>Trichonephila</taxon>
        <taxon>Trichonephila inaurata</taxon>
    </lineage>
</organism>
<sequence>MQCSRLLHPPNCIATLASVLPIYILSNKSGGGFKLQNLIVCDAMFKTSSSTKFIATLASVFPIYILSNKSGGGLSLNLIVCDAMFKTFTTKFICYLGFCSPDLYPIKQIWWRFQAATPNQL</sequence>
<evidence type="ECO:0000313" key="2">
    <source>
        <dbReference type="Proteomes" id="UP000886998"/>
    </source>
</evidence>
<reference evidence="1" key="1">
    <citation type="submission" date="2020-08" db="EMBL/GenBank/DDBJ databases">
        <title>Multicomponent nature underlies the extraordinary mechanical properties of spider dragline silk.</title>
        <authorList>
            <person name="Kono N."/>
            <person name="Nakamura H."/>
            <person name="Mori M."/>
            <person name="Yoshida Y."/>
            <person name="Ohtoshi R."/>
            <person name="Malay A.D."/>
            <person name="Moran D.A.P."/>
            <person name="Tomita M."/>
            <person name="Numata K."/>
            <person name="Arakawa K."/>
        </authorList>
    </citation>
    <scope>NUCLEOTIDE SEQUENCE</scope>
</reference>
<dbReference type="EMBL" id="BMAV01003979">
    <property type="protein sequence ID" value="GFY43987.1"/>
    <property type="molecule type" value="Genomic_DNA"/>
</dbReference>
<dbReference type="AlphaFoldDB" id="A0A8X6WZ13"/>
<comment type="caution">
    <text evidence="1">The sequence shown here is derived from an EMBL/GenBank/DDBJ whole genome shotgun (WGS) entry which is preliminary data.</text>
</comment>
<accession>A0A8X6WZ13</accession>
<keyword evidence="2" id="KW-1185">Reference proteome</keyword>
<protein>
    <submittedName>
        <fullName evidence="1">Uncharacterized protein</fullName>
    </submittedName>
</protein>
<dbReference type="Proteomes" id="UP000886998">
    <property type="component" value="Unassembled WGS sequence"/>
</dbReference>